<dbReference type="PaxDb" id="39947-A0A0P0VDM4"/>
<keyword evidence="3" id="KW-1185">Reference proteome</keyword>
<dbReference type="InParanoid" id="A0A0P0VDM4"/>
<protein>
    <submittedName>
        <fullName evidence="2">Os02g0101900 protein</fullName>
    </submittedName>
</protein>
<organism evidence="2 3">
    <name type="scientific">Oryza sativa subsp. japonica</name>
    <name type="common">Rice</name>
    <dbReference type="NCBI Taxonomy" id="39947"/>
    <lineage>
        <taxon>Eukaryota</taxon>
        <taxon>Viridiplantae</taxon>
        <taxon>Streptophyta</taxon>
        <taxon>Embryophyta</taxon>
        <taxon>Tracheophyta</taxon>
        <taxon>Spermatophyta</taxon>
        <taxon>Magnoliopsida</taxon>
        <taxon>Liliopsida</taxon>
        <taxon>Poales</taxon>
        <taxon>Poaceae</taxon>
        <taxon>BOP clade</taxon>
        <taxon>Oryzoideae</taxon>
        <taxon>Oryzeae</taxon>
        <taxon>Oryzinae</taxon>
        <taxon>Oryza</taxon>
        <taxon>Oryza sativa</taxon>
    </lineage>
</organism>
<evidence type="ECO:0000313" key="3">
    <source>
        <dbReference type="Proteomes" id="UP000059680"/>
    </source>
</evidence>
<accession>A0A0P0VDM4</accession>
<dbReference type="AlphaFoldDB" id="A0A0P0VDM4"/>
<sequence length="71" mass="7653">RWYVQAVALLVVLKAAAGSAAPPTTTRSRSSSTVVAGMVFCDQCKDGARGLFDYPLYGWIAFAFAYKDTTI</sequence>
<dbReference type="EMBL" id="AP014958">
    <property type="protein sequence ID" value="BAS76520.1"/>
    <property type="molecule type" value="Genomic_DNA"/>
</dbReference>
<evidence type="ECO:0000256" key="1">
    <source>
        <dbReference type="SAM" id="SignalP"/>
    </source>
</evidence>
<keyword evidence="1" id="KW-0732">Signal</keyword>
<gene>
    <name evidence="2" type="ordered locus">Os02g0101900</name>
    <name evidence="2" type="ORF">OSNPB_020101900</name>
</gene>
<evidence type="ECO:0007829" key="5">
    <source>
        <dbReference type="ProteomicsDB" id="A0A0P0VDM4"/>
    </source>
</evidence>
<dbReference type="STRING" id="39947.A0A0P0VDM4"/>
<reference evidence="2 3" key="2">
    <citation type="journal article" date="2013" name="Plant Cell Physiol.">
        <title>Rice Annotation Project Database (RAP-DB): an integrative and interactive database for rice genomics.</title>
        <authorList>
            <person name="Sakai H."/>
            <person name="Lee S.S."/>
            <person name="Tanaka T."/>
            <person name="Numa H."/>
            <person name="Kim J."/>
            <person name="Kawahara Y."/>
            <person name="Wakimoto H."/>
            <person name="Yang C.C."/>
            <person name="Iwamoto M."/>
            <person name="Abe T."/>
            <person name="Yamada Y."/>
            <person name="Muto A."/>
            <person name="Inokuchi H."/>
            <person name="Ikemura T."/>
            <person name="Matsumoto T."/>
            <person name="Sasaki T."/>
            <person name="Itoh T."/>
        </authorList>
    </citation>
    <scope>NUCLEOTIDE SEQUENCE [LARGE SCALE GENOMIC DNA]</scope>
    <source>
        <strain evidence="3">cv. Nipponbare</strain>
    </source>
</reference>
<proteinExistence type="evidence at protein level"/>
<reference evidence="3" key="1">
    <citation type="journal article" date="2005" name="Nature">
        <title>The map-based sequence of the rice genome.</title>
        <authorList>
            <consortium name="International rice genome sequencing project (IRGSP)"/>
            <person name="Matsumoto T."/>
            <person name="Wu J."/>
            <person name="Kanamori H."/>
            <person name="Katayose Y."/>
            <person name="Fujisawa M."/>
            <person name="Namiki N."/>
            <person name="Mizuno H."/>
            <person name="Yamamoto K."/>
            <person name="Antonio B.A."/>
            <person name="Baba T."/>
            <person name="Sakata K."/>
            <person name="Nagamura Y."/>
            <person name="Aoki H."/>
            <person name="Arikawa K."/>
            <person name="Arita K."/>
            <person name="Bito T."/>
            <person name="Chiden Y."/>
            <person name="Fujitsuka N."/>
            <person name="Fukunaka R."/>
            <person name="Hamada M."/>
            <person name="Harada C."/>
            <person name="Hayashi A."/>
            <person name="Hijishita S."/>
            <person name="Honda M."/>
            <person name="Hosokawa S."/>
            <person name="Ichikawa Y."/>
            <person name="Idonuma A."/>
            <person name="Iijima M."/>
            <person name="Ikeda M."/>
            <person name="Ikeno M."/>
            <person name="Ito K."/>
            <person name="Ito S."/>
            <person name="Ito T."/>
            <person name="Ito Y."/>
            <person name="Ito Y."/>
            <person name="Iwabuchi A."/>
            <person name="Kamiya K."/>
            <person name="Karasawa W."/>
            <person name="Kurita K."/>
            <person name="Katagiri S."/>
            <person name="Kikuta A."/>
            <person name="Kobayashi H."/>
            <person name="Kobayashi N."/>
            <person name="Machita K."/>
            <person name="Maehara T."/>
            <person name="Masukawa M."/>
            <person name="Mizubayashi T."/>
            <person name="Mukai Y."/>
            <person name="Nagasaki H."/>
            <person name="Nagata Y."/>
            <person name="Naito S."/>
            <person name="Nakashima M."/>
            <person name="Nakama Y."/>
            <person name="Nakamichi Y."/>
            <person name="Nakamura M."/>
            <person name="Meguro A."/>
            <person name="Negishi M."/>
            <person name="Ohta I."/>
            <person name="Ohta T."/>
            <person name="Okamoto M."/>
            <person name="Ono N."/>
            <person name="Saji S."/>
            <person name="Sakaguchi M."/>
            <person name="Sakai K."/>
            <person name="Shibata M."/>
            <person name="Shimokawa T."/>
            <person name="Song J."/>
            <person name="Takazaki Y."/>
            <person name="Terasawa K."/>
            <person name="Tsugane M."/>
            <person name="Tsuji K."/>
            <person name="Ueda S."/>
            <person name="Waki K."/>
            <person name="Yamagata H."/>
            <person name="Yamamoto M."/>
            <person name="Yamamoto S."/>
            <person name="Yamane H."/>
            <person name="Yoshiki S."/>
            <person name="Yoshihara R."/>
            <person name="Yukawa K."/>
            <person name="Zhong H."/>
            <person name="Yano M."/>
            <person name="Yuan Q."/>
            <person name="Ouyang S."/>
            <person name="Liu J."/>
            <person name="Jones K.M."/>
            <person name="Gansberger K."/>
            <person name="Moffat K."/>
            <person name="Hill J."/>
            <person name="Bera J."/>
            <person name="Fadrosh D."/>
            <person name="Jin S."/>
            <person name="Johri S."/>
            <person name="Kim M."/>
            <person name="Overton L."/>
            <person name="Reardon M."/>
            <person name="Tsitrin T."/>
            <person name="Vuong H."/>
            <person name="Weaver B."/>
            <person name="Ciecko A."/>
            <person name="Tallon L."/>
            <person name="Jackson J."/>
            <person name="Pai G."/>
            <person name="Aken S.V."/>
            <person name="Utterback T."/>
            <person name="Reidmuller S."/>
            <person name="Feldblyum T."/>
            <person name="Hsiao J."/>
            <person name="Zismann V."/>
            <person name="Iobst S."/>
            <person name="de Vazeille A.R."/>
            <person name="Buell C.R."/>
            <person name="Ying K."/>
            <person name="Li Y."/>
            <person name="Lu T."/>
            <person name="Huang Y."/>
            <person name="Zhao Q."/>
            <person name="Feng Q."/>
            <person name="Zhang L."/>
            <person name="Zhu J."/>
            <person name="Weng Q."/>
            <person name="Mu J."/>
            <person name="Lu Y."/>
            <person name="Fan D."/>
            <person name="Liu Y."/>
            <person name="Guan J."/>
            <person name="Zhang Y."/>
            <person name="Yu S."/>
            <person name="Liu X."/>
            <person name="Zhang Y."/>
            <person name="Hong G."/>
            <person name="Han B."/>
            <person name="Choisne N."/>
            <person name="Demange N."/>
            <person name="Orjeda G."/>
            <person name="Samain S."/>
            <person name="Cattolico L."/>
            <person name="Pelletier E."/>
            <person name="Couloux A."/>
            <person name="Segurens B."/>
            <person name="Wincker P."/>
            <person name="D'Hont A."/>
            <person name="Scarpelli C."/>
            <person name="Weissenbach J."/>
            <person name="Salanoubat M."/>
            <person name="Quetier F."/>
            <person name="Yu Y."/>
            <person name="Kim H.R."/>
            <person name="Rambo T."/>
            <person name="Currie J."/>
            <person name="Collura K."/>
            <person name="Luo M."/>
            <person name="Yang T."/>
            <person name="Ammiraju J.S.S."/>
            <person name="Engler F."/>
            <person name="Soderlund C."/>
            <person name="Wing R.A."/>
            <person name="Palmer L.E."/>
            <person name="de la Bastide M."/>
            <person name="Spiegel L."/>
            <person name="Nascimento L."/>
            <person name="Zutavern T."/>
            <person name="O'Shaughnessy A."/>
            <person name="Dike S."/>
            <person name="Dedhia N."/>
            <person name="Preston R."/>
            <person name="Balija V."/>
            <person name="McCombie W.R."/>
            <person name="Chow T."/>
            <person name="Chen H."/>
            <person name="Chung M."/>
            <person name="Chen C."/>
            <person name="Shaw J."/>
            <person name="Wu H."/>
            <person name="Hsiao K."/>
            <person name="Chao Y."/>
            <person name="Chu M."/>
            <person name="Cheng C."/>
            <person name="Hour A."/>
            <person name="Lee P."/>
            <person name="Lin S."/>
            <person name="Lin Y."/>
            <person name="Liou J."/>
            <person name="Liu S."/>
            <person name="Hsing Y."/>
            <person name="Raghuvanshi S."/>
            <person name="Mohanty A."/>
            <person name="Bharti A.K."/>
            <person name="Gaur A."/>
            <person name="Gupta V."/>
            <person name="Kumar D."/>
            <person name="Ravi V."/>
            <person name="Vij S."/>
            <person name="Kapur A."/>
            <person name="Khurana P."/>
            <person name="Khurana P."/>
            <person name="Khurana J.P."/>
            <person name="Tyagi A.K."/>
            <person name="Gaikwad K."/>
            <person name="Singh A."/>
            <person name="Dalal V."/>
            <person name="Srivastava S."/>
            <person name="Dixit A."/>
            <person name="Pal A.K."/>
            <person name="Ghazi I.A."/>
            <person name="Yadav M."/>
            <person name="Pandit A."/>
            <person name="Bhargava A."/>
            <person name="Sureshbabu K."/>
            <person name="Batra K."/>
            <person name="Sharma T.R."/>
            <person name="Mohapatra T."/>
            <person name="Singh N.K."/>
            <person name="Messing J."/>
            <person name="Nelson A.B."/>
            <person name="Fuks G."/>
            <person name="Kavchok S."/>
            <person name="Keizer G."/>
            <person name="Linton E."/>
            <person name="Llaca V."/>
            <person name="Song R."/>
            <person name="Tanyolac B."/>
            <person name="Young S."/>
            <person name="Ho-Il K."/>
            <person name="Hahn J.H."/>
            <person name="Sangsakoo G."/>
            <person name="Vanavichit A."/>
            <person name="de Mattos Luiz.A.T."/>
            <person name="Zimmer P.D."/>
            <person name="Malone G."/>
            <person name="Dellagostin O."/>
            <person name="de Oliveira A.C."/>
            <person name="Bevan M."/>
            <person name="Bancroft I."/>
            <person name="Minx P."/>
            <person name="Cordum H."/>
            <person name="Wilson R."/>
            <person name="Cheng Z."/>
            <person name="Jin W."/>
            <person name="Jiang J."/>
            <person name="Leong S.A."/>
            <person name="Iwama H."/>
            <person name="Gojobori T."/>
            <person name="Itoh T."/>
            <person name="Niimura Y."/>
            <person name="Fujii Y."/>
            <person name="Habara T."/>
            <person name="Sakai H."/>
            <person name="Sato Y."/>
            <person name="Wilson G."/>
            <person name="Kumar K."/>
            <person name="McCouch S."/>
            <person name="Juretic N."/>
            <person name="Hoen D."/>
            <person name="Wright S."/>
            <person name="Bruskiewich R."/>
            <person name="Bureau T."/>
            <person name="Miyao A."/>
            <person name="Hirochika H."/>
            <person name="Nishikawa T."/>
            <person name="Kadowaki K."/>
            <person name="Sugiura M."/>
            <person name="Burr B."/>
            <person name="Sasaki T."/>
        </authorList>
    </citation>
    <scope>NUCLEOTIDE SEQUENCE [LARGE SCALE GENOMIC DNA]</scope>
    <source>
        <strain evidence="3">cv. Nipponbare</strain>
    </source>
</reference>
<name>A0A0P0VDM4_ORYSJ</name>
<feature type="signal peptide" evidence="1">
    <location>
        <begin position="1"/>
        <end position="20"/>
    </location>
</feature>
<dbReference type="Gramene" id="Os02t0101900-01">
    <property type="protein sequence ID" value="Os02t0101900-01"/>
    <property type="gene ID" value="Os02g0101900"/>
</dbReference>
<feature type="non-terminal residue" evidence="2">
    <location>
        <position position="1"/>
    </location>
</feature>
<dbReference type="Proteomes" id="UP000059680">
    <property type="component" value="Chromosome 2"/>
</dbReference>
<reference evidence="2 3" key="3">
    <citation type="journal article" date="2013" name="Rice">
        <title>Improvement of the Oryza sativa Nipponbare reference genome using next generation sequence and optical map data.</title>
        <authorList>
            <person name="Kawahara Y."/>
            <person name="de la Bastide M."/>
            <person name="Hamilton J.P."/>
            <person name="Kanamori H."/>
            <person name="McCombie W.R."/>
            <person name="Ouyang S."/>
            <person name="Schwartz D.C."/>
            <person name="Tanaka T."/>
            <person name="Wu J."/>
            <person name="Zhou S."/>
            <person name="Childs K.L."/>
            <person name="Davidson R.M."/>
            <person name="Lin H."/>
            <person name="Quesada-Ocampo L."/>
            <person name="Vaillancourt B."/>
            <person name="Sakai H."/>
            <person name="Lee S.S."/>
            <person name="Kim J."/>
            <person name="Numa H."/>
            <person name="Itoh T."/>
            <person name="Buell C.R."/>
            <person name="Matsumoto T."/>
        </authorList>
    </citation>
    <scope>NUCLEOTIDE SEQUENCE [LARGE SCALE GENOMIC DNA]</scope>
    <source>
        <strain evidence="3">cv. Nipponbare</strain>
    </source>
</reference>
<evidence type="ECO:0007829" key="4">
    <source>
        <dbReference type="PeptideAtlas" id="A0A0P0VDM4"/>
    </source>
</evidence>
<evidence type="ECO:0000313" key="2">
    <source>
        <dbReference type="EMBL" id="BAS76520.1"/>
    </source>
</evidence>
<keyword evidence="4 5" id="KW-1267">Proteomics identification</keyword>
<feature type="chain" id="PRO_5006056296" evidence="1">
    <location>
        <begin position="21"/>
        <end position="71"/>
    </location>
</feature>